<evidence type="ECO:0000259" key="14">
    <source>
        <dbReference type="SMART" id="SM00849"/>
    </source>
</evidence>
<dbReference type="InterPro" id="IPR036866">
    <property type="entry name" value="RibonucZ/Hydroxyglut_hydro"/>
</dbReference>
<dbReference type="GO" id="GO:0008800">
    <property type="term" value="F:beta-lactamase activity"/>
    <property type="evidence" value="ECO:0007669"/>
    <property type="project" value="UniProtKB-EC"/>
</dbReference>
<dbReference type="CDD" id="cd16282">
    <property type="entry name" value="metallo-hydrolase-like_MBL-fold"/>
    <property type="match status" value="1"/>
</dbReference>
<protein>
    <recommendedName>
        <fullName evidence="6">beta-lactamase</fullName>
        <ecNumber evidence="6">3.5.2.6</ecNumber>
    </recommendedName>
</protein>
<comment type="caution">
    <text evidence="15">The sequence shown here is derived from an EMBL/GenBank/DDBJ whole genome shotgun (WGS) entry which is preliminary data.</text>
</comment>
<evidence type="ECO:0000256" key="2">
    <source>
        <dbReference type="ARBA" id="ARBA00001947"/>
    </source>
</evidence>
<dbReference type="InterPro" id="IPR050855">
    <property type="entry name" value="NDM-1-like"/>
</dbReference>
<evidence type="ECO:0000313" key="15">
    <source>
        <dbReference type="EMBL" id="TDQ46775.1"/>
    </source>
</evidence>
<evidence type="ECO:0000256" key="9">
    <source>
        <dbReference type="ARBA" id="ARBA00022764"/>
    </source>
</evidence>
<dbReference type="InterPro" id="IPR001279">
    <property type="entry name" value="Metallo-B-lactamas"/>
</dbReference>
<dbReference type="PANTHER" id="PTHR42951:SF4">
    <property type="entry name" value="ACYL-COENZYME A THIOESTERASE MBLAC2"/>
    <property type="match status" value="1"/>
</dbReference>
<dbReference type="Gene3D" id="3.60.15.10">
    <property type="entry name" value="Ribonuclease Z/Hydroxyacylglutathione hydrolase-like"/>
    <property type="match status" value="1"/>
</dbReference>
<dbReference type="InterPro" id="IPR001018">
    <property type="entry name" value="Beta-lactamase_class-B_CS"/>
</dbReference>
<name>A0A4R6UNK8_9GAMM</name>
<evidence type="ECO:0000256" key="11">
    <source>
        <dbReference type="ARBA" id="ARBA00022833"/>
    </source>
</evidence>
<accession>A0A4R6UNK8</accession>
<keyword evidence="12" id="KW-0046">Antibiotic resistance</keyword>
<feature type="signal peptide" evidence="13">
    <location>
        <begin position="1"/>
        <end position="19"/>
    </location>
</feature>
<dbReference type="RefSeq" id="WP_133591499.1">
    <property type="nucleotide sequence ID" value="NZ_CP037953.1"/>
</dbReference>
<sequence length="295" mass="32312">MKTLYIWLCGLLTALSVQAAEEVNIETSAVAGKVHMLVGRGGNIGVLSGDDGIILVDDQFAPLTEKIREAVKGIHSGPIRFVLNTHWHGDHTGGNENFGKAGAVIVAHNNVRQRMSTDQFRAFFNRETKASPPGALPVVTFGNDISFHVNGETMNVQHYPHAHTDGDAIVFFRNANVVHMGDIYFANQFPYIDVDSGGSIDGLIAAVDSVLKQSNEQTKVIPGHGALSDAKELTEYRDMLVDVRKRINAAKQAGKSVEQFLAEKPLADLTSRWEKGFIKTDQMIQLVWLSKAMTM</sequence>
<evidence type="ECO:0000256" key="13">
    <source>
        <dbReference type="SAM" id="SignalP"/>
    </source>
</evidence>
<dbReference type="EC" id="3.5.2.6" evidence="6"/>
<keyword evidence="11" id="KW-0862">Zinc</keyword>
<dbReference type="GO" id="GO:0008270">
    <property type="term" value="F:zinc ion binding"/>
    <property type="evidence" value="ECO:0007669"/>
    <property type="project" value="InterPro"/>
</dbReference>
<feature type="domain" description="Metallo-beta-lactamase" evidence="14">
    <location>
        <begin position="41"/>
        <end position="224"/>
    </location>
</feature>
<gene>
    <name evidence="15" type="ORF">EV696_11230</name>
</gene>
<evidence type="ECO:0000256" key="4">
    <source>
        <dbReference type="ARBA" id="ARBA00005250"/>
    </source>
</evidence>
<comment type="catalytic activity">
    <reaction evidence="1">
        <text>a beta-lactam + H2O = a substituted beta-amino acid</text>
        <dbReference type="Rhea" id="RHEA:20401"/>
        <dbReference type="ChEBI" id="CHEBI:15377"/>
        <dbReference type="ChEBI" id="CHEBI:35627"/>
        <dbReference type="ChEBI" id="CHEBI:140347"/>
        <dbReference type="EC" id="3.5.2.6"/>
    </reaction>
</comment>
<feature type="chain" id="PRO_5020774065" description="beta-lactamase" evidence="13">
    <location>
        <begin position="20"/>
        <end position="295"/>
    </location>
</feature>
<evidence type="ECO:0000313" key="16">
    <source>
        <dbReference type="Proteomes" id="UP000295375"/>
    </source>
</evidence>
<dbReference type="Pfam" id="PF00753">
    <property type="entry name" value="Lactamase_B"/>
    <property type="match status" value="1"/>
</dbReference>
<keyword evidence="9" id="KW-0574">Periplasm</keyword>
<evidence type="ECO:0000256" key="8">
    <source>
        <dbReference type="ARBA" id="ARBA00022729"/>
    </source>
</evidence>
<dbReference type="Proteomes" id="UP000295375">
    <property type="component" value="Unassembled WGS sequence"/>
</dbReference>
<dbReference type="GO" id="GO:0046677">
    <property type="term" value="P:response to antibiotic"/>
    <property type="evidence" value="ECO:0007669"/>
    <property type="project" value="UniProtKB-KW"/>
</dbReference>
<dbReference type="AlphaFoldDB" id="A0A4R6UNK8"/>
<comment type="similarity">
    <text evidence="4">Belongs to the metallo-beta-lactamase superfamily. Class-B beta-lactamase family.</text>
</comment>
<dbReference type="GO" id="GO:0042597">
    <property type="term" value="C:periplasmic space"/>
    <property type="evidence" value="ECO:0007669"/>
    <property type="project" value="UniProtKB-SubCell"/>
</dbReference>
<evidence type="ECO:0000256" key="5">
    <source>
        <dbReference type="ARBA" id="ARBA00011245"/>
    </source>
</evidence>
<reference evidence="15 16" key="1">
    <citation type="submission" date="2019-03" db="EMBL/GenBank/DDBJ databases">
        <title>Genomic Encyclopedia of Type Strains, Phase IV (KMG-IV): sequencing the most valuable type-strain genomes for metagenomic binning, comparative biology and taxonomic classification.</title>
        <authorList>
            <person name="Goeker M."/>
        </authorList>
    </citation>
    <scope>NUCLEOTIDE SEQUENCE [LARGE SCALE GENOMIC DNA]</scope>
    <source>
        <strain evidence="15 16">DSM 103792</strain>
    </source>
</reference>
<evidence type="ECO:0000256" key="12">
    <source>
        <dbReference type="ARBA" id="ARBA00023251"/>
    </source>
</evidence>
<keyword evidence="7" id="KW-0479">Metal-binding</keyword>
<comment type="cofactor">
    <cofactor evidence="2">
        <name>Zn(2+)</name>
        <dbReference type="ChEBI" id="CHEBI:29105"/>
    </cofactor>
</comment>
<dbReference type="PANTHER" id="PTHR42951">
    <property type="entry name" value="METALLO-BETA-LACTAMASE DOMAIN-CONTAINING"/>
    <property type="match status" value="1"/>
</dbReference>
<organism evidence="15 16">
    <name type="scientific">Permianibacter aggregans</name>
    <dbReference type="NCBI Taxonomy" id="1510150"/>
    <lineage>
        <taxon>Bacteria</taxon>
        <taxon>Pseudomonadati</taxon>
        <taxon>Pseudomonadota</taxon>
        <taxon>Gammaproteobacteria</taxon>
        <taxon>Pseudomonadales</taxon>
        <taxon>Pseudomonadaceae</taxon>
        <taxon>Permianibacter</taxon>
    </lineage>
</organism>
<keyword evidence="8 13" id="KW-0732">Signal</keyword>
<comment type="subcellular location">
    <subcellularLocation>
        <location evidence="3">Periplasm</location>
    </subcellularLocation>
</comment>
<dbReference type="PROSITE" id="PS00743">
    <property type="entry name" value="BETA_LACTAMASE_B_1"/>
    <property type="match status" value="1"/>
</dbReference>
<comment type="subunit">
    <text evidence="5">Monomer.</text>
</comment>
<evidence type="ECO:0000256" key="3">
    <source>
        <dbReference type="ARBA" id="ARBA00004418"/>
    </source>
</evidence>
<keyword evidence="16" id="KW-1185">Reference proteome</keyword>
<evidence type="ECO:0000256" key="7">
    <source>
        <dbReference type="ARBA" id="ARBA00022723"/>
    </source>
</evidence>
<evidence type="ECO:0000256" key="6">
    <source>
        <dbReference type="ARBA" id="ARBA00012865"/>
    </source>
</evidence>
<dbReference type="GO" id="GO:0017001">
    <property type="term" value="P:antibiotic catabolic process"/>
    <property type="evidence" value="ECO:0007669"/>
    <property type="project" value="InterPro"/>
</dbReference>
<keyword evidence="10 15" id="KW-0378">Hydrolase</keyword>
<evidence type="ECO:0000256" key="10">
    <source>
        <dbReference type="ARBA" id="ARBA00022801"/>
    </source>
</evidence>
<dbReference type="SUPFAM" id="SSF56281">
    <property type="entry name" value="Metallo-hydrolase/oxidoreductase"/>
    <property type="match status" value="1"/>
</dbReference>
<dbReference type="EMBL" id="SNYM01000012">
    <property type="protein sequence ID" value="TDQ46775.1"/>
    <property type="molecule type" value="Genomic_DNA"/>
</dbReference>
<dbReference type="OrthoDB" id="420651at2"/>
<evidence type="ECO:0000256" key="1">
    <source>
        <dbReference type="ARBA" id="ARBA00001526"/>
    </source>
</evidence>
<dbReference type="SMART" id="SM00849">
    <property type="entry name" value="Lactamase_B"/>
    <property type="match status" value="1"/>
</dbReference>
<proteinExistence type="inferred from homology"/>